<dbReference type="RefSeq" id="WP_311864670.1">
    <property type="nucleotide sequence ID" value="NZ_JARPWH010000001.1"/>
</dbReference>
<dbReference type="InterPro" id="IPR014054">
    <property type="entry name" value="Phage_regulatory_Rha"/>
</dbReference>
<reference evidence="1" key="1">
    <citation type="submission" date="2023-03" db="EMBL/GenBank/DDBJ databases">
        <authorList>
            <person name="Shen W."/>
            <person name="Cai J."/>
        </authorList>
    </citation>
    <scope>NUCLEOTIDE SEQUENCE</scope>
    <source>
        <strain evidence="1">P33-2</strain>
    </source>
</reference>
<evidence type="ECO:0000313" key="2">
    <source>
        <dbReference type="Proteomes" id="UP001260773"/>
    </source>
</evidence>
<gene>
    <name evidence="1" type="ORF">P7D43_00745</name>
</gene>
<dbReference type="EMBL" id="JARPWH010000001">
    <property type="protein sequence ID" value="MDT2400883.1"/>
    <property type="molecule type" value="Genomic_DNA"/>
</dbReference>
<dbReference type="Proteomes" id="UP001260773">
    <property type="component" value="Unassembled WGS sequence"/>
</dbReference>
<evidence type="ECO:0000313" key="1">
    <source>
        <dbReference type="EMBL" id="MDT2400883.1"/>
    </source>
</evidence>
<sequence length="268" mass="30647">MTDLVIMKDRQAVTTSLNLAESFEKEHKNVIQVIESKIQSAENSAHYKKMFALGSYVDSRGREQKMYYMNRAGWTFIAVGFSGRKADSFKLKYIEAFDQMEEHIKSGQSKQNDSDLEEIKRMNATARVMNATSRQAKIYMDMAKDATTEVNKTLLQDKAVEVLNGEKLLEMPTLRQHLFDSDQIAKKVGVYSKSGKPHGTAVSQLIKREIFIEEDESEIVPEATNHWGGSVTKYTESVIDKVNAWLEEHDYPTKIKGSKKDYHVQYDL</sequence>
<dbReference type="AlphaFoldDB" id="A0AAW8RM11"/>
<organism evidence="1 2">
    <name type="scientific">Enterococcus avium</name>
    <name type="common">Streptococcus avium</name>
    <dbReference type="NCBI Taxonomy" id="33945"/>
    <lineage>
        <taxon>Bacteria</taxon>
        <taxon>Bacillati</taxon>
        <taxon>Bacillota</taxon>
        <taxon>Bacilli</taxon>
        <taxon>Lactobacillales</taxon>
        <taxon>Enterococcaceae</taxon>
        <taxon>Enterococcus</taxon>
    </lineage>
</organism>
<dbReference type="NCBIfam" id="TIGR02681">
    <property type="entry name" value="phage_pRha"/>
    <property type="match status" value="1"/>
</dbReference>
<name>A0AAW8RM11_ENTAV</name>
<comment type="caution">
    <text evidence="1">The sequence shown here is derived from an EMBL/GenBank/DDBJ whole genome shotgun (WGS) entry which is preliminary data.</text>
</comment>
<accession>A0AAW8RM11</accession>
<protein>
    <submittedName>
        <fullName evidence="1">Rha family transcriptional regulator</fullName>
    </submittedName>
</protein>
<dbReference type="Pfam" id="PF09669">
    <property type="entry name" value="Phage_pRha"/>
    <property type="match status" value="1"/>
</dbReference>
<proteinExistence type="predicted"/>